<keyword evidence="6" id="KW-1185">Reference proteome</keyword>
<dbReference type="InterPro" id="IPR038606">
    <property type="entry name" value="To_sf"/>
</dbReference>
<keyword evidence="2" id="KW-0090">Biological rhythms</keyword>
<dbReference type="PANTHER" id="PTHR11008">
    <property type="entry name" value="PROTEIN TAKEOUT-LIKE PROTEIN"/>
    <property type="match status" value="1"/>
</dbReference>
<proteinExistence type="inferred from homology"/>
<evidence type="ECO:0000313" key="6">
    <source>
        <dbReference type="Proteomes" id="UP000789524"/>
    </source>
</evidence>
<dbReference type="Pfam" id="PF06585">
    <property type="entry name" value="JHBP"/>
    <property type="match status" value="1"/>
</dbReference>
<dbReference type="PANTHER" id="PTHR11008:SF32">
    <property type="entry name" value="CIRCADIAN CLOCK-CONTROLLED PROTEIN DAYWAKE-RELATED"/>
    <property type="match status" value="1"/>
</dbReference>
<evidence type="ECO:0000256" key="4">
    <source>
        <dbReference type="SAM" id="SignalP"/>
    </source>
</evidence>
<dbReference type="GO" id="GO:0005615">
    <property type="term" value="C:extracellular space"/>
    <property type="evidence" value="ECO:0007669"/>
    <property type="project" value="TreeGrafter"/>
</dbReference>
<keyword evidence="1 4" id="KW-0732">Signal</keyword>
<comment type="caution">
    <text evidence="5">The sequence shown here is derived from an EMBL/GenBank/DDBJ whole genome shotgun (WGS) entry which is preliminary data.</text>
</comment>
<feature type="signal peptide" evidence="4">
    <location>
        <begin position="1"/>
        <end position="19"/>
    </location>
</feature>
<dbReference type="PROSITE" id="PS51257">
    <property type="entry name" value="PROKAR_LIPOPROTEIN"/>
    <property type="match status" value="1"/>
</dbReference>
<dbReference type="OrthoDB" id="8118208at2759"/>
<dbReference type="InterPro" id="IPR010562">
    <property type="entry name" value="Haemolymph_juvenile_hormone-bd"/>
</dbReference>
<dbReference type="FunFam" id="3.15.10.30:FF:000001">
    <property type="entry name" value="Takeout-like protein 1"/>
    <property type="match status" value="1"/>
</dbReference>
<comment type="similarity">
    <text evidence="3">Belongs to the TO family.</text>
</comment>
<evidence type="ECO:0000256" key="1">
    <source>
        <dbReference type="ARBA" id="ARBA00022729"/>
    </source>
</evidence>
<protein>
    <submittedName>
        <fullName evidence="5">(African queen) hypothetical protein</fullName>
    </submittedName>
</protein>
<dbReference type="Gene3D" id="3.15.10.30">
    <property type="entry name" value="Haemolymph juvenile hormone binding protein"/>
    <property type="match status" value="1"/>
</dbReference>
<evidence type="ECO:0000313" key="5">
    <source>
        <dbReference type="EMBL" id="CAG9562796.1"/>
    </source>
</evidence>
<gene>
    <name evidence="5" type="ORF">DCHRY22_LOCUS4069</name>
</gene>
<name>A0A8J2QHF9_9NEOP</name>
<dbReference type="AlphaFoldDB" id="A0A8J2QHF9"/>
<dbReference type="Proteomes" id="UP000789524">
    <property type="component" value="Unassembled WGS sequence"/>
</dbReference>
<reference evidence="5" key="1">
    <citation type="submission" date="2021-09" db="EMBL/GenBank/DDBJ databases">
        <authorList>
            <person name="Martin H S."/>
        </authorList>
    </citation>
    <scope>NUCLEOTIDE SEQUENCE</scope>
</reference>
<dbReference type="SMART" id="SM00700">
    <property type="entry name" value="JHBP"/>
    <property type="match status" value="1"/>
</dbReference>
<feature type="chain" id="PRO_5035207346" evidence="4">
    <location>
        <begin position="20"/>
        <end position="238"/>
    </location>
</feature>
<dbReference type="EMBL" id="CAKASE010000048">
    <property type="protein sequence ID" value="CAG9562796.1"/>
    <property type="molecule type" value="Genomic_DNA"/>
</dbReference>
<evidence type="ECO:0000256" key="3">
    <source>
        <dbReference type="ARBA" id="ARBA00060902"/>
    </source>
</evidence>
<dbReference type="GO" id="GO:0007623">
    <property type="term" value="P:circadian rhythm"/>
    <property type="evidence" value="ECO:0007669"/>
    <property type="project" value="UniProtKB-ARBA"/>
</dbReference>
<accession>A0A8J2QHF9</accession>
<sequence length="238" mass="25957">MRVYLCFAAIAAAISCATGGALPSFIKACSASDPNLNQCIENVITSAGPKFARGIPELGIKPLDPVELGRVVVDNPALKLTFDDTVVTGLAGFRINTFKLFPEKGKAVVDFTANVTLKAHYVMDGQVLILPIKGDGQAKIKITNLNINVKYDYKTVDGFWTVTGHKDEYKMDRAQFKFTNLFNGNKELAETIDAVINEHWEPVIRDIAPVAFKTIINACVNEAKKLYAAVPANQLLLP</sequence>
<organism evidence="5 6">
    <name type="scientific">Danaus chrysippus</name>
    <name type="common">African queen</name>
    <dbReference type="NCBI Taxonomy" id="151541"/>
    <lineage>
        <taxon>Eukaryota</taxon>
        <taxon>Metazoa</taxon>
        <taxon>Ecdysozoa</taxon>
        <taxon>Arthropoda</taxon>
        <taxon>Hexapoda</taxon>
        <taxon>Insecta</taxon>
        <taxon>Pterygota</taxon>
        <taxon>Neoptera</taxon>
        <taxon>Endopterygota</taxon>
        <taxon>Lepidoptera</taxon>
        <taxon>Glossata</taxon>
        <taxon>Ditrysia</taxon>
        <taxon>Papilionoidea</taxon>
        <taxon>Nymphalidae</taxon>
        <taxon>Danainae</taxon>
        <taxon>Danaini</taxon>
        <taxon>Danaina</taxon>
        <taxon>Danaus</taxon>
        <taxon>Anosia</taxon>
    </lineage>
</organism>
<evidence type="ECO:0000256" key="2">
    <source>
        <dbReference type="ARBA" id="ARBA00023108"/>
    </source>
</evidence>